<dbReference type="AlphaFoldDB" id="A0A0S4TZA7"/>
<name>A0A0S4TZA7_RALSL</name>
<organism evidence="1">
    <name type="scientific">Ralstonia solanacearum</name>
    <name type="common">Pseudomonas solanacearum</name>
    <dbReference type="NCBI Taxonomy" id="305"/>
    <lineage>
        <taxon>Bacteria</taxon>
        <taxon>Pseudomonadati</taxon>
        <taxon>Pseudomonadota</taxon>
        <taxon>Betaproteobacteria</taxon>
        <taxon>Burkholderiales</taxon>
        <taxon>Burkholderiaceae</taxon>
        <taxon>Ralstonia</taxon>
        <taxon>Ralstonia solanacearum species complex</taxon>
    </lineage>
</organism>
<proteinExistence type="predicted"/>
<gene>
    <name evidence="1" type="ORF">RUN39_v1_1180006</name>
</gene>
<accession>A0A0S4TZA7</accession>
<reference evidence="1" key="1">
    <citation type="submission" date="2015-10" db="EMBL/GenBank/DDBJ databases">
        <authorList>
            <person name="Gilbert D.G."/>
        </authorList>
    </citation>
    <scope>NUCLEOTIDE SEQUENCE</scope>
    <source>
        <strain evidence="1">Phyl III-seqv23</strain>
    </source>
</reference>
<dbReference type="EMBL" id="LN899819">
    <property type="protein sequence ID" value="CUV15223.1"/>
    <property type="molecule type" value="Genomic_DNA"/>
</dbReference>
<protein>
    <submittedName>
        <fullName evidence="1">Uncharacterized protein</fullName>
    </submittedName>
</protein>
<sequence length="70" mass="7696">MARSGFDSGTYRMLGEINRGLGEQKSGSRARLVGGSCLLQSHHGCACIVFAGPWAYCSINRHNRRPMGRR</sequence>
<evidence type="ECO:0000313" key="1">
    <source>
        <dbReference type="EMBL" id="CUV15223.1"/>
    </source>
</evidence>